<sequence>MSQATWNPAQYLSVMSWTTFSTMITSFLLALIFFPIANFGAYLVGWPLGLSITANIILFIASSLARRDQYVSVSLTAEGIRYADESESYRRNELLRASDIKKIRIRRNPFFKSLTIDMKEDNQRFFLSNASLTENFLAEANALINQAADNSPQTGLQKA</sequence>
<dbReference type="RefSeq" id="WP_182369266.1">
    <property type="nucleotide sequence ID" value="NZ_CP059139.1"/>
</dbReference>
<organism evidence="2 3">
    <name type="scientific">Pseudomonas berkeleyensis</name>
    <dbReference type="NCBI Taxonomy" id="2726956"/>
    <lineage>
        <taxon>Bacteria</taxon>
        <taxon>Pseudomonadati</taxon>
        <taxon>Pseudomonadota</taxon>
        <taxon>Gammaproteobacteria</taxon>
        <taxon>Pseudomonadales</taxon>
        <taxon>Pseudomonadaceae</taxon>
        <taxon>Pseudomonas</taxon>
    </lineage>
</organism>
<name>A0A7G5DNH3_9PSED</name>
<feature type="transmembrane region" description="Helical" evidence="1">
    <location>
        <begin position="43"/>
        <end position="65"/>
    </location>
</feature>
<dbReference type="Proteomes" id="UP000515276">
    <property type="component" value="Chromosome"/>
</dbReference>
<evidence type="ECO:0000313" key="2">
    <source>
        <dbReference type="EMBL" id="QMV63298.1"/>
    </source>
</evidence>
<evidence type="ECO:0008006" key="4">
    <source>
        <dbReference type="Google" id="ProtNLM"/>
    </source>
</evidence>
<feature type="transmembrane region" description="Helical" evidence="1">
    <location>
        <begin position="12"/>
        <end position="37"/>
    </location>
</feature>
<keyword evidence="1" id="KW-0812">Transmembrane</keyword>
<keyword evidence="1" id="KW-1133">Transmembrane helix</keyword>
<keyword evidence="1" id="KW-0472">Membrane</keyword>
<gene>
    <name evidence="2" type="ORF">HS968_25345</name>
</gene>
<proteinExistence type="predicted"/>
<keyword evidence="3" id="KW-1185">Reference proteome</keyword>
<dbReference type="AlphaFoldDB" id="A0A7G5DNH3"/>
<protein>
    <recommendedName>
        <fullName evidence="4">PH domain-containing protein</fullName>
    </recommendedName>
</protein>
<reference evidence="2 3" key="1">
    <citation type="journal article" date="2020" name="G3 (Bethesda)">
        <title>CeMbio - The Caenorhabditis elegans Microbiome Resource.</title>
        <authorList>
            <person name="Dirksen P."/>
            <person name="Assie A."/>
            <person name="Zimmermann J."/>
            <person name="Zhang F."/>
            <person name="Tietje A.M."/>
            <person name="Marsh S.A."/>
            <person name="Felix M.A."/>
            <person name="Shapira M."/>
            <person name="Kaleta C."/>
            <person name="Schulenburg H."/>
            <person name="Samuel B."/>
        </authorList>
    </citation>
    <scope>NUCLEOTIDE SEQUENCE [LARGE SCALE GENOMIC DNA]</scope>
    <source>
        <strain evidence="2 3">MSPm1</strain>
    </source>
</reference>
<dbReference type="EMBL" id="CP059139">
    <property type="protein sequence ID" value="QMV63298.1"/>
    <property type="molecule type" value="Genomic_DNA"/>
</dbReference>
<accession>A0A7G5DNH3</accession>
<evidence type="ECO:0000256" key="1">
    <source>
        <dbReference type="SAM" id="Phobius"/>
    </source>
</evidence>
<evidence type="ECO:0000313" key="3">
    <source>
        <dbReference type="Proteomes" id="UP000515276"/>
    </source>
</evidence>